<evidence type="ECO:0000313" key="4">
    <source>
        <dbReference type="Proteomes" id="UP000037395"/>
    </source>
</evidence>
<name>A0A1E7NA31_KITAU</name>
<protein>
    <submittedName>
        <fullName evidence="3">Uncharacterized protein</fullName>
    </submittedName>
</protein>
<organism evidence="3 4">
    <name type="scientific">Kitasatospora aureofaciens</name>
    <name type="common">Streptomyces aureofaciens</name>
    <dbReference type="NCBI Taxonomy" id="1894"/>
    <lineage>
        <taxon>Bacteria</taxon>
        <taxon>Bacillati</taxon>
        <taxon>Actinomycetota</taxon>
        <taxon>Actinomycetes</taxon>
        <taxon>Kitasatosporales</taxon>
        <taxon>Streptomycetaceae</taxon>
        <taxon>Kitasatospora</taxon>
    </lineage>
</organism>
<reference evidence="4" key="3">
    <citation type="submission" date="2016-08" db="EMBL/GenBank/DDBJ databases">
        <title>Sequencing, assembly and comparative genomics of S. aureofaciens ATCC 10762.</title>
        <authorList>
            <person name="Gradnigo J.S."/>
            <person name="Johnson N."/>
            <person name="Somerville G.A."/>
        </authorList>
    </citation>
    <scope>NUCLEOTIDE SEQUENCE [LARGE SCALE GENOMIC DNA]</scope>
    <source>
        <strain evidence="4">ATCC 10762 / DSM 40127 / CCM 3239 / JCM 4008 / LMG 5968 / NBRC 12843 / NCIMB 8234 / A-377</strain>
    </source>
</reference>
<comment type="caution">
    <text evidence="3">The sequence shown here is derived from an EMBL/GenBank/DDBJ whole genome shotgun (WGS) entry which is preliminary data.</text>
</comment>
<reference evidence="3 4" key="2">
    <citation type="submission" date="2014-07" db="EMBL/GenBank/DDBJ databases">
        <authorList>
            <person name="Zhang J.E."/>
            <person name="Yang H."/>
            <person name="Guo J."/>
            <person name="Deng Z."/>
            <person name="Luo H."/>
            <person name="Luo M."/>
            <person name="Zhao B."/>
        </authorList>
    </citation>
    <scope>NUCLEOTIDE SEQUENCE [LARGE SCALE GENOMIC DNA]</scope>
    <source>
        <strain evidence="3">ATCC 10762</strain>
        <strain evidence="4">ATCC 10762 / DSM 40127 / CCM 3239 / JCM 4008 / LMG 5968 / NBRC 12843 / NCIMB 8234 / A-377</strain>
    </source>
</reference>
<dbReference type="AlphaFoldDB" id="A0A1E7NA31"/>
<reference evidence="2" key="1">
    <citation type="journal article" date="2014" name="Int. J. Syst. Evol. Microbiol.">
        <title>Complete genome sequence of Corynebacterium casei LMG S-19264T (=DSM 44701T), isolated from a smear-ripened cheese.</title>
        <authorList>
            <consortium name="US DOE Joint Genome Institute (JGI-PGF)"/>
            <person name="Walter F."/>
            <person name="Albersmeier A."/>
            <person name="Kalinowski J."/>
            <person name="Ruckert C."/>
        </authorList>
    </citation>
    <scope>NUCLEOTIDE SEQUENCE</scope>
    <source>
        <strain evidence="2">JCM 4434</strain>
    </source>
</reference>
<gene>
    <name evidence="2" type="ORF">GCM10010502_63960</name>
    <name evidence="3" type="ORF">HS99_0006040</name>
</gene>
<dbReference type="RefSeq" id="WP_030556478.1">
    <property type="nucleotide sequence ID" value="NZ_BMUB01000024.1"/>
</dbReference>
<dbReference type="OrthoDB" id="5145750at2"/>
<feature type="region of interest" description="Disordered" evidence="1">
    <location>
        <begin position="81"/>
        <end position="108"/>
    </location>
</feature>
<accession>A0A1E7NA31</accession>
<reference evidence="2" key="5">
    <citation type="submission" date="2020-09" db="EMBL/GenBank/DDBJ databases">
        <authorList>
            <person name="Sun Q."/>
            <person name="Ohkuma M."/>
        </authorList>
    </citation>
    <scope>NUCLEOTIDE SEQUENCE</scope>
    <source>
        <strain evidence="2">JCM 4434</strain>
    </source>
</reference>
<reference evidence="3" key="4">
    <citation type="submission" date="2016-08" db="EMBL/GenBank/DDBJ databases">
        <title>Sequencing, Assembly and Comparative Genomics of S. aureofaciens ATCC 10762.</title>
        <authorList>
            <person name="Gradnigo J.S."/>
            <person name="Johnson N."/>
            <person name="Somerville G.A."/>
        </authorList>
    </citation>
    <scope>NUCLEOTIDE SEQUENCE [LARGE SCALE GENOMIC DNA]</scope>
    <source>
        <strain evidence="3">ATCC 10762</strain>
    </source>
</reference>
<dbReference type="EMBL" id="JPRF03000021">
    <property type="protein sequence ID" value="OEV37343.1"/>
    <property type="molecule type" value="Genomic_DNA"/>
</dbReference>
<evidence type="ECO:0000313" key="3">
    <source>
        <dbReference type="EMBL" id="OEV37343.1"/>
    </source>
</evidence>
<evidence type="ECO:0000256" key="1">
    <source>
        <dbReference type="SAM" id="MobiDB-lite"/>
    </source>
</evidence>
<accession>A0A8H9I416</accession>
<keyword evidence="4" id="KW-1185">Reference proteome</keyword>
<dbReference type="Proteomes" id="UP000037395">
    <property type="component" value="Unassembled WGS sequence"/>
</dbReference>
<sequence>MPTHIQGVWDLTIVTPIGRVRPVVELGLQDGKLVGTARGAGENLPLRDIVLDGDRLTWKQSVTRPVRLDLTFTVTVEGDTLTGTSKAGRLPASKVTGRRRRSDEAEPA</sequence>
<proteinExistence type="predicted"/>
<dbReference type="GeneID" id="97489320"/>
<dbReference type="EMBL" id="BMUB01000024">
    <property type="protein sequence ID" value="GGV00656.1"/>
    <property type="molecule type" value="Genomic_DNA"/>
</dbReference>
<dbReference type="Proteomes" id="UP000610124">
    <property type="component" value="Unassembled WGS sequence"/>
</dbReference>
<evidence type="ECO:0000313" key="2">
    <source>
        <dbReference type="EMBL" id="GGV00656.1"/>
    </source>
</evidence>